<protein>
    <recommendedName>
        <fullName evidence="11">Uridylate kinase</fullName>
        <shortName evidence="11">UK</shortName>
        <ecNumber evidence="11">2.7.4.22</ecNumber>
    </recommendedName>
    <alternativeName>
        <fullName evidence="11">Uridine monophosphate kinase</fullName>
        <shortName evidence="11">UMP kinase</shortName>
        <shortName evidence="11">UMPK</shortName>
    </alternativeName>
</protein>
<evidence type="ECO:0000256" key="7">
    <source>
        <dbReference type="ARBA" id="ARBA00022777"/>
    </source>
</evidence>
<comment type="caution">
    <text evidence="13">The sequence shown here is derived from an EMBL/GenBank/DDBJ whole genome shotgun (WGS) entry which is preliminary data.</text>
</comment>
<sequence length="239" mass="26183">MELRYKRILLKLSGEMFGGEKKKGIDFDTVEKVAKCLINLKKKYPVDLAVVIGAGNIFRGRMASGRKFDRAQADYMGMLGTIINALALQGEIERLGGETRLLSALNVASVCEPFIRRRALRHLEKGRIVILGGGTGSPFFTTDSAAALKATELQCDAVLKGSNVDGVYDCDPKKNGNATKFETLTYQYALEKGLMVMDATAFALCQHEKIPIIVFDADNLDNVEKIITGEKIGTLITEK</sequence>
<feature type="binding site" evidence="11">
    <location>
        <begin position="11"/>
        <end position="14"/>
    </location>
    <ligand>
        <name>ATP</name>
        <dbReference type="ChEBI" id="CHEBI:30616"/>
    </ligand>
</feature>
<dbReference type="InterPro" id="IPR036393">
    <property type="entry name" value="AceGlu_kinase-like_sf"/>
</dbReference>
<evidence type="ECO:0000259" key="12">
    <source>
        <dbReference type="Pfam" id="PF00696"/>
    </source>
</evidence>
<dbReference type="HAMAP" id="MF_01220_B">
    <property type="entry name" value="PyrH_B"/>
    <property type="match status" value="1"/>
</dbReference>
<evidence type="ECO:0000256" key="10">
    <source>
        <dbReference type="ARBA" id="ARBA00047767"/>
    </source>
</evidence>
<dbReference type="InterPro" id="IPR001048">
    <property type="entry name" value="Asp/Glu/Uridylate_kinase"/>
</dbReference>
<comment type="pathway">
    <text evidence="2 11">Pyrimidine metabolism; CTP biosynthesis via de novo pathway; UDP from UMP (UMPK route): step 1/1.</text>
</comment>
<comment type="function">
    <text evidence="11">Catalyzes the reversible phosphorylation of UMP to UDP.</text>
</comment>
<dbReference type="PANTHER" id="PTHR42833">
    <property type="entry name" value="URIDYLATE KINASE"/>
    <property type="match status" value="1"/>
</dbReference>
<dbReference type="PANTHER" id="PTHR42833:SF4">
    <property type="entry name" value="URIDYLATE KINASE PUMPKIN, CHLOROPLASTIC"/>
    <property type="match status" value="1"/>
</dbReference>
<dbReference type="Gene3D" id="3.40.1160.10">
    <property type="entry name" value="Acetylglutamate kinase-like"/>
    <property type="match status" value="1"/>
</dbReference>
<dbReference type="FunFam" id="3.40.1160.10:FF:000001">
    <property type="entry name" value="Uridylate kinase"/>
    <property type="match status" value="1"/>
</dbReference>
<organism evidence="13 14">
    <name type="scientific">Candidatus Shapirobacteria bacterium GW2011_GWE1_38_10</name>
    <dbReference type="NCBI Taxonomy" id="1618488"/>
    <lineage>
        <taxon>Bacteria</taxon>
        <taxon>Candidatus Shapironibacteriota</taxon>
    </lineage>
</organism>
<evidence type="ECO:0000313" key="13">
    <source>
        <dbReference type="EMBL" id="KKQ49695.1"/>
    </source>
</evidence>
<dbReference type="GO" id="GO:0044210">
    <property type="term" value="P:'de novo' CTP biosynthetic process"/>
    <property type="evidence" value="ECO:0007669"/>
    <property type="project" value="UniProtKB-UniRule"/>
</dbReference>
<feature type="domain" description="Aspartate/glutamate/uridylate kinase" evidence="12">
    <location>
        <begin position="6"/>
        <end position="216"/>
    </location>
</feature>
<keyword evidence="7 11" id="KW-0418">Kinase</keyword>
<comment type="subunit">
    <text evidence="11">Homohexamer.</text>
</comment>
<dbReference type="PIRSF" id="PIRSF005650">
    <property type="entry name" value="Uridylate_kin"/>
    <property type="match status" value="1"/>
</dbReference>
<feature type="binding site" evidence="11">
    <location>
        <position position="55"/>
    </location>
    <ligand>
        <name>ATP</name>
        <dbReference type="ChEBI" id="CHEBI:30616"/>
    </ligand>
</feature>
<evidence type="ECO:0000256" key="8">
    <source>
        <dbReference type="ARBA" id="ARBA00022840"/>
    </source>
</evidence>
<evidence type="ECO:0000256" key="3">
    <source>
        <dbReference type="ARBA" id="ARBA00007614"/>
    </source>
</evidence>
<feature type="binding site" evidence="11">
    <location>
        <position position="168"/>
    </location>
    <ligand>
        <name>ATP</name>
        <dbReference type="ChEBI" id="CHEBI:30616"/>
    </ligand>
</feature>
<evidence type="ECO:0000256" key="2">
    <source>
        <dbReference type="ARBA" id="ARBA00004791"/>
    </source>
</evidence>
<comment type="caution">
    <text evidence="11">Lacks conserved residue(s) required for the propagation of feature annotation.</text>
</comment>
<dbReference type="GO" id="GO:0005524">
    <property type="term" value="F:ATP binding"/>
    <property type="evidence" value="ECO:0007669"/>
    <property type="project" value="UniProtKB-KW"/>
</dbReference>
<dbReference type="Pfam" id="PF00696">
    <property type="entry name" value="AA_kinase"/>
    <property type="match status" value="1"/>
</dbReference>
<dbReference type="UniPathway" id="UPA00159">
    <property type="reaction ID" value="UER00275"/>
</dbReference>
<dbReference type="Proteomes" id="UP000034231">
    <property type="component" value="Unassembled WGS sequence"/>
</dbReference>
<dbReference type="PATRIC" id="fig|1618488.3.peg.677"/>
<dbReference type="EMBL" id="LBTX01000011">
    <property type="protein sequence ID" value="KKQ49695.1"/>
    <property type="molecule type" value="Genomic_DNA"/>
</dbReference>
<comment type="activity regulation">
    <text evidence="11">Inhibited by UTP.</text>
</comment>
<comment type="similarity">
    <text evidence="3 11">Belongs to the UMP kinase family.</text>
</comment>
<feature type="binding site" evidence="11">
    <location>
        <position position="59"/>
    </location>
    <ligand>
        <name>ATP</name>
        <dbReference type="ChEBI" id="CHEBI:30616"/>
    </ligand>
</feature>
<name>A0A0G0IFE4_9BACT</name>
<evidence type="ECO:0000256" key="1">
    <source>
        <dbReference type="ARBA" id="ARBA00004496"/>
    </source>
</evidence>
<comment type="subcellular location">
    <subcellularLocation>
        <location evidence="1 11">Cytoplasm</location>
    </subcellularLocation>
</comment>
<dbReference type="SUPFAM" id="SSF53633">
    <property type="entry name" value="Carbamate kinase-like"/>
    <property type="match status" value="1"/>
</dbReference>
<dbReference type="NCBIfam" id="TIGR02075">
    <property type="entry name" value="pyrH_bact"/>
    <property type="match status" value="1"/>
</dbReference>
<keyword evidence="4 11" id="KW-0963">Cytoplasm</keyword>
<feature type="binding site" evidence="11">
    <location>
        <position position="74"/>
    </location>
    <ligand>
        <name>UMP</name>
        <dbReference type="ChEBI" id="CHEBI:57865"/>
    </ligand>
</feature>
<keyword evidence="8 11" id="KW-0067">ATP-binding</keyword>
<dbReference type="CDD" id="cd04254">
    <property type="entry name" value="AAK_UMPK-PyrH-Ec"/>
    <property type="match status" value="1"/>
</dbReference>
<comment type="catalytic activity">
    <reaction evidence="10 11">
        <text>UMP + ATP = UDP + ADP</text>
        <dbReference type="Rhea" id="RHEA:24400"/>
        <dbReference type="ChEBI" id="CHEBI:30616"/>
        <dbReference type="ChEBI" id="CHEBI:57865"/>
        <dbReference type="ChEBI" id="CHEBI:58223"/>
        <dbReference type="ChEBI" id="CHEBI:456216"/>
        <dbReference type="EC" id="2.7.4.22"/>
    </reaction>
</comment>
<gene>
    <name evidence="11" type="primary">pyrH</name>
    <name evidence="13" type="ORF">US68_C0011G0002</name>
</gene>
<feature type="binding site" evidence="11">
    <location>
        <position position="163"/>
    </location>
    <ligand>
        <name>ATP</name>
        <dbReference type="ChEBI" id="CHEBI:30616"/>
    </ligand>
</feature>
<dbReference type="GO" id="GO:0006225">
    <property type="term" value="P:UDP biosynthetic process"/>
    <property type="evidence" value="ECO:0007669"/>
    <property type="project" value="TreeGrafter"/>
</dbReference>
<keyword evidence="9 11" id="KW-0665">Pyrimidine biosynthesis</keyword>
<evidence type="ECO:0000256" key="4">
    <source>
        <dbReference type="ARBA" id="ARBA00022490"/>
    </source>
</evidence>
<evidence type="ECO:0000256" key="6">
    <source>
        <dbReference type="ARBA" id="ARBA00022741"/>
    </source>
</evidence>
<evidence type="ECO:0000256" key="5">
    <source>
        <dbReference type="ARBA" id="ARBA00022679"/>
    </source>
</evidence>
<dbReference type="InterPro" id="IPR015963">
    <property type="entry name" value="Uridylate_kinase_bac"/>
</dbReference>
<keyword evidence="6 11" id="KW-0547">Nucleotide-binding</keyword>
<dbReference type="AlphaFoldDB" id="A0A0G0IFE4"/>
<accession>A0A0G0IFE4</accession>
<proteinExistence type="inferred from homology"/>
<dbReference type="InterPro" id="IPR011817">
    <property type="entry name" value="Uridylate_kinase"/>
</dbReference>
<evidence type="ECO:0000256" key="11">
    <source>
        <dbReference type="HAMAP-Rule" id="MF_01220"/>
    </source>
</evidence>
<evidence type="ECO:0000256" key="9">
    <source>
        <dbReference type="ARBA" id="ARBA00022975"/>
    </source>
</evidence>
<keyword evidence="5 11" id="KW-0808">Transferase</keyword>
<dbReference type="GO" id="GO:0005829">
    <property type="term" value="C:cytosol"/>
    <property type="evidence" value="ECO:0007669"/>
    <property type="project" value="TreeGrafter"/>
</dbReference>
<reference evidence="13 14" key="1">
    <citation type="journal article" date="2015" name="Nature">
        <title>rRNA introns, odd ribosomes, and small enigmatic genomes across a large radiation of phyla.</title>
        <authorList>
            <person name="Brown C.T."/>
            <person name="Hug L.A."/>
            <person name="Thomas B.C."/>
            <person name="Sharon I."/>
            <person name="Castelle C.J."/>
            <person name="Singh A."/>
            <person name="Wilkins M.J."/>
            <person name="Williams K.H."/>
            <person name="Banfield J.F."/>
        </authorList>
    </citation>
    <scope>NUCLEOTIDE SEQUENCE [LARGE SCALE GENOMIC DNA]</scope>
</reference>
<feature type="binding site" evidence="11">
    <location>
        <position position="171"/>
    </location>
    <ligand>
        <name>ATP</name>
        <dbReference type="ChEBI" id="CHEBI:30616"/>
    </ligand>
</feature>
<feature type="binding site" evidence="11">
    <location>
        <begin position="135"/>
        <end position="142"/>
    </location>
    <ligand>
        <name>UMP</name>
        <dbReference type="ChEBI" id="CHEBI:57865"/>
    </ligand>
</feature>
<evidence type="ECO:0000313" key="14">
    <source>
        <dbReference type="Proteomes" id="UP000034231"/>
    </source>
</evidence>
<dbReference type="EC" id="2.7.4.22" evidence="11"/>
<dbReference type="GO" id="GO:0033862">
    <property type="term" value="F:UMP kinase activity"/>
    <property type="evidence" value="ECO:0007669"/>
    <property type="project" value="UniProtKB-EC"/>
</dbReference>